<name>A0A7W7KCH2_9SPHN</name>
<evidence type="ECO:0000256" key="5">
    <source>
        <dbReference type="ARBA" id="ARBA00023014"/>
    </source>
</evidence>
<evidence type="ECO:0000313" key="8">
    <source>
        <dbReference type="Proteomes" id="UP000555448"/>
    </source>
</evidence>
<dbReference type="GO" id="GO:0008168">
    <property type="term" value="F:methyltransferase activity"/>
    <property type="evidence" value="ECO:0007669"/>
    <property type="project" value="UniProtKB-KW"/>
</dbReference>
<dbReference type="InterPro" id="IPR044043">
    <property type="entry name" value="VanA_C_cat"/>
</dbReference>
<keyword evidence="2" id="KW-0479">Metal-binding</keyword>
<evidence type="ECO:0000313" key="7">
    <source>
        <dbReference type="EMBL" id="MBB4860282.1"/>
    </source>
</evidence>
<organism evidence="7 8">
    <name type="scientific">Novosphingobium chloroacetimidivorans</name>
    <dbReference type="NCBI Taxonomy" id="1428314"/>
    <lineage>
        <taxon>Bacteria</taxon>
        <taxon>Pseudomonadati</taxon>
        <taxon>Pseudomonadota</taxon>
        <taxon>Alphaproteobacteria</taxon>
        <taxon>Sphingomonadales</taxon>
        <taxon>Sphingomonadaceae</taxon>
        <taxon>Novosphingobium</taxon>
    </lineage>
</organism>
<dbReference type="InterPro" id="IPR017941">
    <property type="entry name" value="Rieske_2Fe-2S"/>
</dbReference>
<protein>
    <submittedName>
        <fullName evidence="7">Vanillate O-demethylase monooxygenase subunit</fullName>
        <ecNumber evidence="7">1.14.13.82</ecNumber>
    </submittedName>
</protein>
<comment type="caution">
    <text evidence="7">The sequence shown here is derived from an EMBL/GenBank/DDBJ whole genome shotgun (WGS) entry which is preliminary data.</text>
</comment>
<dbReference type="GO" id="GO:0018489">
    <property type="term" value="F:vanillate monooxygenase activity"/>
    <property type="evidence" value="ECO:0007669"/>
    <property type="project" value="UniProtKB-EC"/>
</dbReference>
<evidence type="ECO:0000256" key="1">
    <source>
        <dbReference type="ARBA" id="ARBA00022714"/>
    </source>
</evidence>
<dbReference type="EMBL" id="JACHLR010000019">
    <property type="protein sequence ID" value="MBB4860282.1"/>
    <property type="molecule type" value="Genomic_DNA"/>
</dbReference>
<dbReference type="Gene3D" id="3.90.380.10">
    <property type="entry name" value="Naphthalene 1,2-dioxygenase Alpha Subunit, Chain A, domain 1"/>
    <property type="match status" value="1"/>
</dbReference>
<accession>A0A7W7KCH2</accession>
<keyword evidence="1" id="KW-0001">2Fe-2S</keyword>
<dbReference type="Pfam" id="PF19112">
    <property type="entry name" value="VanA_C"/>
    <property type="match status" value="1"/>
</dbReference>
<dbReference type="PANTHER" id="PTHR21266">
    <property type="entry name" value="IRON-SULFUR DOMAIN CONTAINING PROTEIN"/>
    <property type="match status" value="1"/>
</dbReference>
<dbReference type="PROSITE" id="PS51296">
    <property type="entry name" value="RIESKE"/>
    <property type="match status" value="1"/>
</dbReference>
<dbReference type="InterPro" id="IPR050584">
    <property type="entry name" value="Cholesterol_7-desaturase"/>
</dbReference>
<dbReference type="Proteomes" id="UP000555448">
    <property type="component" value="Unassembled WGS sequence"/>
</dbReference>
<evidence type="ECO:0000259" key="6">
    <source>
        <dbReference type="PROSITE" id="PS51296"/>
    </source>
</evidence>
<keyword evidence="7" id="KW-0503">Monooxygenase</keyword>
<dbReference type="Gene3D" id="2.102.10.10">
    <property type="entry name" value="Rieske [2Fe-2S] iron-sulphur domain"/>
    <property type="match status" value="1"/>
</dbReference>
<evidence type="ECO:0000256" key="4">
    <source>
        <dbReference type="ARBA" id="ARBA00023004"/>
    </source>
</evidence>
<keyword evidence="7" id="KW-0489">Methyltransferase</keyword>
<keyword evidence="4" id="KW-0408">Iron</keyword>
<evidence type="ECO:0000256" key="3">
    <source>
        <dbReference type="ARBA" id="ARBA00023002"/>
    </source>
</evidence>
<keyword evidence="8" id="KW-1185">Reference proteome</keyword>
<dbReference type="SUPFAM" id="SSF55961">
    <property type="entry name" value="Bet v1-like"/>
    <property type="match status" value="1"/>
</dbReference>
<evidence type="ECO:0000256" key="2">
    <source>
        <dbReference type="ARBA" id="ARBA00022723"/>
    </source>
</evidence>
<dbReference type="Pfam" id="PF00355">
    <property type="entry name" value="Rieske"/>
    <property type="match status" value="1"/>
</dbReference>
<feature type="domain" description="Rieske" evidence="6">
    <location>
        <begin position="8"/>
        <end position="109"/>
    </location>
</feature>
<keyword evidence="3 7" id="KW-0560">Oxidoreductase</keyword>
<reference evidence="7 8" key="1">
    <citation type="submission" date="2020-08" db="EMBL/GenBank/DDBJ databases">
        <title>Functional genomics of gut bacteria from endangered species of beetles.</title>
        <authorList>
            <person name="Carlos-Shanley C."/>
        </authorList>
    </citation>
    <scope>NUCLEOTIDE SEQUENCE [LARGE SCALE GENOMIC DNA]</scope>
    <source>
        <strain evidence="7 8">S00245</strain>
    </source>
</reference>
<dbReference type="InterPro" id="IPR036922">
    <property type="entry name" value="Rieske_2Fe-2S_sf"/>
</dbReference>
<sequence>MTYLRNCWYLVGWVKELDEVGWFARTIAEVPLLIMRTVEGGVSALLDRCPHRFAPLSCGKITDGQITCGYHAITFAADGRCLDNPHGAAISALTVPSFAAAVGHTGIWVWIGEQALADPATIPPLDLITRTPASAGLHGYEQIAANYQLCTDNILDLSHADSLHPTSLGGGATTRAQFTVKEHPDRIELNWFAPSDVAPPALDALLPEPNNPADVYLRAIWYAPSVMAVTLGGYPAGHRERGNPETWGIHVMTPSDAGKTHYFYWAGRNCLVEDADLTAMVAVMLQAAFAGEDKPMLEAQQSRVGSTDFNALGPALLRTDEGSVRVRRRLSKLIAAEAACAEREPA</sequence>
<keyword evidence="5" id="KW-0411">Iron-sulfur</keyword>
<dbReference type="EC" id="1.14.13.82" evidence="7"/>
<proteinExistence type="predicted"/>
<dbReference type="PANTHER" id="PTHR21266:SF60">
    <property type="entry name" value="3-KETOSTEROID-9-ALPHA-MONOOXYGENASE, OXYGENASE COMPONENT"/>
    <property type="match status" value="1"/>
</dbReference>
<dbReference type="GO" id="GO:0051537">
    <property type="term" value="F:2 iron, 2 sulfur cluster binding"/>
    <property type="evidence" value="ECO:0007669"/>
    <property type="project" value="UniProtKB-KW"/>
</dbReference>
<dbReference type="AlphaFoldDB" id="A0A7W7KCH2"/>
<dbReference type="RefSeq" id="WP_184248786.1">
    <property type="nucleotide sequence ID" value="NZ_JACHLR010000019.1"/>
</dbReference>
<dbReference type="GO" id="GO:0032259">
    <property type="term" value="P:methylation"/>
    <property type="evidence" value="ECO:0007669"/>
    <property type="project" value="UniProtKB-KW"/>
</dbReference>
<dbReference type="SUPFAM" id="SSF50022">
    <property type="entry name" value="ISP domain"/>
    <property type="match status" value="1"/>
</dbReference>
<dbReference type="GO" id="GO:0046872">
    <property type="term" value="F:metal ion binding"/>
    <property type="evidence" value="ECO:0007669"/>
    <property type="project" value="UniProtKB-KW"/>
</dbReference>
<keyword evidence="7" id="KW-0808">Transferase</keyword>
<gene>
    <name evidence="7" type="ORF">HNO88_003625</name>
</gene>